<comment type="similarity">
    <text evidence="2 24">Belongs to the bacterial diacylglycerol kinase family.</text>
</comment>
<dbReference type="AlphaFoldDB" id="A0A1T4RDY8"/>
<dbReference type="EC" id="2.7.1.107" evidence="3 24"/>
<feature type="binding site" evidence="22">
    <location>
        <position position="16"/>
    </location>
    <ligand>
        <name>ATP</name>
        <dbReference type="ChEBI" id="CHEBI:30616"/>
    </ligand>
</feature>
<keyword evidence="13 22" id="KW-0067">ATP-binding</keyword>
<dbReference type="GeneID" id="70584762"/>
<proteinExistence type="inferred from homology"/>
<evidence type="ECO:0000256" key="22">
    <source>
        <dbReference type="PIRSR" id="PIRSR600829-3"/>
    </source>
</evidence>
<evidence type="ECO:0000313" key="25">
    <source>
        <dbReference type="EMBL" id="SKA14163.1"/>
    </source>
</evidence>
<protein>
    <recommendedName>
        <fullName evidence="4 24">Diacylglycerol kinase</fullName>
        <ecNumber evidence="3 24">2.7.1.107</ecNumber>
    </recommendedName>
</protein>
<evidence type="ECO:0000256" key="5">
    <source>
        <dbReference type="ARBA" id="ARBA00022475"/>
    </source>
</evidence>
<dbReference type="PROSITE" id="PS01069">
    <property type="entry name" value="DAGK_PROKAR"/>
    <property type="match status" value="1"/>
</dbReference>
<feature type="binding site" evidence="21">
    <location>
        <begin position="37"/>
        <end position="41"/>
    </location>
    <ligand>
        <name>substrate</name>
    </ligand>
</feature>
<evidence type="ECO:0000256" key="4">
    <source>
        <dbReference type="ARBA" id="ARBA00017575"/>
    </source>
</evidence>
<evidence type="ECO:0000256" key="16">
    <source>
        <dbReference type="ARBA" id="ARBA00023098"/>
    </source>
</evidence>
<feature type="binding site" evidence="23">
    <location>
        <position position="35"/>
    </location>
    <ligand>
        <name>a divalent metal cation</name>
        <dbReference type="ChEBI" id="CHEBI:60240"/>
    </ligand>
</feature>
<dbReference type="Proteomes" id="UP000190834">
    <property type="component" value="Unassembled WGS sequence"/>
</dbReference>
<evidence type="ECO:0000256" key="18">
    <source>
        <dbReference type="ARBA" id="ARBA00023209"/>
    </source>
</evidence>
<keyword evidence="17 24" id="KW-0472">Membrane</keyword>
<evidence type="ECO:0000256" key="12">
    <source>
        <dbReference type="ARBA" id="ARBA00022777"/>
    </source>
</evidence>
<evidence type="ECO:0000256" key="10">
    <source>
        <dbReference type="ARBA" id="ARBA00022723"/>
    </source>
</evidence>
<evidence type="ECO:0000256" key="14">
    <source>
        <dbReference type="ARBA" id="ARBA00022842"/>
    </source>
</evidence>
<evidence type="ECO:0000256" key="21">
    <source>
        <dbReference type="PIRSR" id="PIRSR600829-2"/>
    </source>
</evidence>
<evidence type="ECO:0000256" key="19">
    <source>
        <dbReference type="ARBA" id="ARBA00023264"/>
    </source>
</evidence>
<keyword evidence="26" id="KW-1185">Reference proteome</keyword>
<comment type="catalytic activity">
    <reaction evidence="24">
        <text>a 1,2-diacyl-sn-glycerol + ATP = a 1,2-diacyl-sn-glycero-3-phosphate + ADP + H(+)</text>
        <dbReference type="Rhea" id="RHEA:10272"/>
        <dbReference type="ChEBI" id="CHEBI:15378"/>
        <dbReference type="ChEBI" id="CHEBI:17815"/>
        <dbReference type="ChEBI" id="CHEBI:30616"/>
        <dbReference type="ChEBI" id="CHEBI:58608"/>
        <dbReference type="ChEBI" id="CHEBI:456216"/>
        <dbReference type="EC" id="2.7.1.107"/>
    </reaction>
</comment>
<evidence type="ECO:0000256" key="3">
    <source>
        <dbReference type="ARBA" id="ARBA00012133"/>
    </source>
</evidence>
<evidence type="ECO:0000256" key="20">
    <source>
        <dbReference type="PIRSR" id="PIRSR600829-1"/>
    </source>
</evidence>
<dbReference type="InterPro" id="IPR036945">
    <property type="entry name" value="DAGK_sf"/>
</dbReference>
<evidence type="ECO:0000256" key="11">
    <source>
        <dbReference type="ARBA" id="ARBA00022741"/>
    </source>
</evidence>
<feature type="transmembrane region" description="Helical" evidence="24">
    <location>
        <begin position="42"/>
        <end position="60"/>
    </location>
</feature>
<evidence type="ECO:0000256" key="15">
    <source>
        <dbReference type="ARBA" id="ARBA00022989"/>
    </source>
</evidence>
<organism evidence="25 26">
    <name type="scientific">Vibrio cincinnatiensis DSM 19608</name>
    <dbReference type="NCBI Taxonomy" id="1123491"/>
    <lineage>
        <taxon>Bacteria</taxon>
        <taxon>Pseudomonadati</taxon>
        <taxon>Pseudomonadota</taxon>
        <taxon>Gammaproteobacteria</taxon>
        <taxon>Vibrionales</taxon>
        <taxon>Vibrionaceae</taxon>
        <taxon>Vibrio</taxon>
    </lineage>
</organism>
<dbReference type="OrthoDB" id="9796011at2"/>
<feature type="binding site" evidence="22">
    <location>
        <begin position="101"/>
        <end position="102"/>
    </location>
    <ligand>
        <name>ATP</name>
        <dbReference type="ChEBI" id="CHEBI:30616"/>
    </ligand>
</feature>
<keyword evidence="16 24" id="KW-0443">Lipid metabolism</keyword>
<feature type="binding site" evidence="22">
    <location>
        <position position="83"/>
    </location>
    <ligand>
        <name>ATP</name>
        <dbReference type="ChEBI" id="CHEBI:30616"/>
    </ligand>
</feature>
<feature type="binding site" evidence="23">
    <location>
        <position position="83"/>
    </location>
    <ligand>
        <name>a divalent metal cation</name>
        <dbReference type="ChEBI" id="CHEBI:60240"/>
    </ligand>
</feature>
<keyword evidence="15 24" id="KW-1133">Transmembrane helix</keyword>
<dbReference type="InterPro" id="IPR000829">
    <property type="entry name" value="DAGK"/>
</dbReference>
<keyword evidence="8 24" id="KW-0808">Transferase</keyword>
<dbReference type="GO" id="GO:0046872">
    <property type="term" value="F:metal ion binding"/>
    <property type="evidence" value="ECO:0007669"/>
    <property type="project" value="UniProtKB-KW"/>
</dbReference>
<evidence type="ECO:0000313" key="26">
    <source>
        <dbReference type="Proteomes" id="UP000190834"/>
    </source>
</evidence>
<evidence type="ECO:0000256" key="1">
    <source>
        <dbReference type="ARBA" id="ARBA00004429"/>
    </source>
</evidence>
<feature type="binding site" evidence="21">
    <location>
        <position position="105"/>
    </location>
    <ligand>
        <name>substrate</name>
    </ligand>
</feature>
<evidence type="ECO:0000256" key="7">
    <source>
        <dbReference type="ARBA" id="ARBA00022519"/>
    </source>
</evidence>
<dbReference type="GO" id="GO:0004143">
    <property type="term" value="F:ATP-dependent diacylglycerol kinase activity"/>
    <property type="evidence" value="ECO:0007669"/>
    <property type="project" value="UniProtKB-EC"/>
</dbReference>
<dbReference type="RefSeq" id="WP_078926945.1">
    <property type="nucleotide sequence ID" value="NZ_FUXB01000013.1"/>
</dbReference>
<evidence type="ECO:0000256" key="17">
    <source>
        <dbReference type="ARBA" id="ARBA00023136"/>
    </source>
</evidence>
<keyword evidence="18" id="KW-0594">Phospholipid biosynthesis</keyword>
<dbReference type="Pfam" id="PF01219">
    <property type="entry name" value="DAGK_prokar"/>
    <property type="match status" value="1"/>
</dbReference>
<gene>
    <name evidence="25" type="ORF">SAMN02745782_02577</name>
</gene>
<feature type="transmembrane region" description="Helical" evidence="24">
    <location>
        <begin position="106"/>
        <end position="127"/>
    </location>
</feature>
<keyword evidence="10 23" id="KW-0479">Metal-binding</keyword>
<evidence type="ECO:0000256" key="23">
    <source>
        <dbReference type="PIRSR" id="PIRSR600829-4"/>
    </source>
</evidence>
<evidence type="ECO:0000256" key="9">
    <source>
        <dbReference type="ARBA" id="ARBA00022692"/>
    </source>
</evidence>
<dbReference type="GO" id="GO:0005524">
    <property type="term" value="F:ATP binding"/>
    <property type="evidence" value="ECO:0007669"/>
    <property type="project" value="UniProtKB-KW"/>
</dbReference>
<dbReference type="PANTHER" id="PTHR34299">
    <property type="entry name" value="DIACYLGLYCEROL KINASE"/>
    <property type="match status" value="1"/>
</dbReference>
<keyword evidence="9 24" id="KW-0812">Transmembrane</keyword>
<sequence>MQSPFSGKPGTTGFRRVINATGYSWQGLKAAFQHEAAIRQELALLVIASGVLCLLGLPILERLLMFSSVVLVLIVELINSAIEAVVDRVGAERHELSGRAKDIGSAAVMVSLLLAGLIWGSLLYAYYG</sequence>
<dbReference type="STRING" id="1123491.SAMN02745782_02577"/>
<evidence type="ECO:0000256" key="24">
    <source>
        <dbReference type="RuleBase" id="RU363065"/>
    </source>
</evidence>
<feature type="binding site" evidence="21">
    <location>
        <position position="62"/>
    </location>
    <ligand>
        <name>substrate</name>
    </ligand>
</feature>
<keyword evidence="12 24" id="KW-0418">Kinase</keyword>
<dbReference type="GO" id="GO:0005886">
    <property type="term" value="C:plasma membrane"/>
    <property type="evidence" value="ECO:0007669"/>
    <property type="project" value="UniProtKB-SubCell"/>
</dbReference>
<keyword evidence="7 24" id="KW-0997">Cell inner membrane</keyword>
<dbReference type="PANTHER" id="PTHR34299:SF1">
    <property type="entry name" value="DIACYLGLYCEROL KINASE"/>
    <property type="match status" value="1"/>
</dbReference>
<keyword evidence="11 22" id="KW-0547">Nucleotide-binding</keyword>
<evidence type="ECO:0000256" key="6">
    <source>
        <dbReference type="ARBA" id="ARBA00022516"/>
    </source>
</evidence>
<feature type="active site" description="Proton acceptor" evidence="20">
    <location>
        <position position="76"/>
    </location>
</feature>
<dbReference type="CDD" id="cd14264">
    <property type="entry name" value="DAGK_IM"/>
    <property type="match status" value="1"/>
</dbReference>
<feature type="binding site" evidence="21">
    <location>
        <position position="76"/>
    </location>
    <ligand>
        <name>substrate</name>
    </ligand>
</feature>
<keyword evidence="19 24" id="KW-1208">Phospholipid metabolism</keyword>
<feature type="binding site" evidence="22">
    <location>
        <begin position="92"/>
        <end position="94"/>
    </location>
    <ligand>
        <name>ATP</name>
        <dbReference type="ChEBI" id="CHEBI:30616"/>
    </ligand>
</feature>
<feature type="binding site" evidence="21">
    <location>
        <begin position="20"/>
        <end position="25"/>
    </location>
    <ligand>
        <name>substrate</name>
    </ligand>
</feature>
<feature type="binding site" evidence="22">
    <location>
        <position position="23"/>
    </location>
    <ligand>
        <name>ATP</name>
        <dbReference type="ChEBI" id="CHEBI:30616"/>
    </ligand>
</feature>
<name>A0A1T4RDY8_VIBCI</name>
<keyword evidence="14 23" id="KW-0460">Magnesium</keyword>
<feature type="binding site" evidence="21">
    <location>
        <position position="16"/>
    </location>
    <ligand>
        <name>substrate</name>
    </ligand>
</feature>
<comment type="subcellular location">
    <subcellularLocation>
        <location evidence="1 24">Cell inner membrane</location>
        <topology evidence="1 24">Multi-pass membrane protein</topology>
    </subcellularLocation>
</comment>
<feature type="transmembrane region" description="Helical" evidence="24">
    <location>
        <begin position="66"/>
        <end position="86"/>
    </location>
</feature>
<feature type="binding site" evidence="22">
    <location>
        <position position="35"/>
    </location>
    <ligand>
        <name>ATP</name>
        <dbReference type="ChEBI" id="CHEBI:30616"/>
    </ligand>
</feature>
<keyword evidence="6" id="KW-0444">Lipid biosynthesis</keyword>
<dbReference type="Gene3D" id="1.10.287.3610">
    <property type="match status" value="1"/>
</dbReference>
<comment type="function">
    <text evidence="24">Catalyzes the ATP-dependent phosphorylation of sn-l,2-diacylglycerol (DAG) to phosphatidic acid. Involved in the recycling of diacylglycerol produced as a by-product during membrane-derived oligosaccharide (MDO) biosynthesis.</text>
</comment>
<accession>A0A1T4RDY8</accession>
<reference evidence="26" key="1">
    <citation type="submission" date="2017-02" db="EMBL/GenBank/DDBJ databases">
        <authorList>
            <person name="Varghese N."/>
            <person name="Submissions S."/>
        </authorList>
    </citation>
    <scope>NUCLEOTIDE SEQUENCE [LARGE SCALE GENOMIC DNA]</scope>
    <source>
        <strain evidence="26">DSM 19608</strain>
    </source>
</reference>
<evidence type="ECO:0000256" key="2">
    <source>
        <dbReference type="ARBA" id="ARBA00005967"/>
    </source>
</evidence>
<evidence type="ECO:0000256" key="8">
    <source>
        <dbReference type="ARBA" id="ARBA00022679"/>
    </source>
</evidence>
<evidence type="ECO:0000256" key="13">
    <source>
        <dbReference type="ARBA" id="ARBA00022840"/>
    </source>
</evidence>
<keyword evidence="5" id="KW-1003">Cell membrane</keyword>
<dbReference type="InterPro" id="IPR033718">
    <property type="entry name" value="DAGK_prok"/>
</dbReference>
<dbReference type="GO" id="GO:0006654">
    <property type="term" value="P:phosphatidic acid biosynthetic process"/>
    <property type="evidence" value="ECO:0007669"/>
    <property type="project" value="InterPro"/>
</dbReference>
<comment type="cofactor">
    <cofactor evidence="23">
        <name>Mg(2+)</name>
        <dbReference type="ChEBI" id="CHEBI:18420"/>
    </cofactor>
    <text evidence="23">Mn(2+), Zn(2+), Cd(2+) and Co(2+) support activity to lesser extents.</text>
</comment>
<dbReference type="EMBL" id="FUXB01000013">
    <property type="protein sequence ID" value="SKA14163.1"/>
    <property type="molecule type" value="Genomic_DNA"/>
</dbReference>